<feature type="domain" description="Type II secretion system protein GspI C-terminal" evidence="10">
    <location>
        <begin position="41"/>
        <end position="121"/>
    </location>
</feature>
<dbReference type="InterPro" id="IPR012902">
    <property type="entry name" value="N_methyl_site"/>
</dbReference>
<comment type="PTM">
    <text evidence="9">Cleaved by prepilin peptidase.</text>
</comment>
<evidence type="ECO:0000256" key="2">
    <source>
        <dbReference type="ARBA" id="ARBA00008358"/>
    </source>
</evidence>
<keyword evidence="12" id="KW-1185">Reference proteome</keyword>
<organism evidence="11 12">
    <name type="scientific">Marinobacter confluentis</name>
    <dbReference type="NCBI Taxonomy" id="1697557"/>
    <lineage>
        <taxon>Bacteria</taxon>
        <taxon>Pseudomonadati</taxon>
        <taxon>Pseudomonadota</taxon>
        <taxon>Gammaproteobacteria</taxon>
        <taxon>Pseudomonadales</taxon>
        <taxon>Marinobacteraceae</taxon>
        <taxon>Marinobacter</taxon>
    </lineage>
</organism>
<protein>
    <recommendedName>
        <fullName evidence="9">Type II secretion system protein I</fullName>
        <shortName evidence="9">T2SS minor pseudopilin I</shortName>
    </recommendedName>
</protein>
<evidence type="ECO:0000256" key="6">
    <source>
        <dbReference type="ARBA" id="ARBA00022692"/>
    </source>
</evidence>
<comment type="caution">
    <text evidence="11">The sequence shown here is derived from an EMBL/GenBank/DDBJ whole genome shotgun (WGS) entry which is preliminary data.</text>
</comment>
<evidence type="ECO:0000313" key="12">
    <source>
        <dbReference type="Proteomes" id="UP000298325"/>
    </source>
</evidence>
<dbReference type="PANTHER" id="PTHR38779:SF2">
    <property type="entry name" value="TYPE II SECRETION SYSTEM PROTEIN I-RELATED"/>
    <property type="match status" value="1"/>
</dbReference>
<keyword evidence="4 9" id="KW-0488">Methylation</keyword>
<comment type="function">
    <text evidence="9">Component of the type II secretion system required for the energy-dependent secretion of extracellular factors such as proteases and toxins from the periplasm.</text>
</comment>
<keyword evidence="5 9" id="KW-0997">Cell inner membrane</keyword>
<evidence type="ECO:0000256" key="8">
    <source>
        <dbReference type="ARBA" id="ARBA00023136"/>
    </source>
</evidence>
<evidence type="ECO:0000256" key="4">
    <source>
        <dbReference type="ARBA" id="ARBA00022481"/>
    </source>
</evidence>
<evidence type="ECO:0000313" key="11">
    <source>
        <dbReference type="EMBL" id="TGN41724.1"/>
    </source>
</evidence>
<dbReference type="GO" id="GO:0015628">
    <property type="term" value="P:protein secretion by the type II secretion system"/>
    <property type="evidence" value="ECO:0007669"/>
    <property type="project" value="UniProtKB-UniRule"/>
</dbReference>
<dbReference type="NCBIfam" id="TIGR01707">
    <property type="entry name" value="gspI"/>
    <property type="match status" value="1"/>
</dbReference>
<evidence type="ECO:0000256" key="7">
    <source>
        <dbReference type="ARBA" id="ARBA00022989"/>
    </source>
</evidence>
<dbReference type="Gene3D" id="3.30.1300.30">
    <property type="entry name" value="GSPII I/J protein-like"/>
    <property type="match status" value="1"/>
</dbReference>
<gene>
    <name evidence="11" type="primary">gspI</name>
    <name evidence="11" type="ORF">E5Q11_04140</name>
</gene>
<evidence type="ECO:0000256" key="1">
    <source>
        <dbReference type="ARBA" id="ARBA00004377"/>
    </source>
</evidence>
<dbReference type="InterPro" id="IPR003413">
    <property type="entry name" value="T2SS_GspI_C"/>
</dbReference>
<dbReference type="GO" id="GO:0005886">
    <property type="term" value="C:plasma membrane"/>
    <property type="evidence" value="ECO:0007669"/>
    <property type="project" value="UniProtKB-SubCell"/>
</dbReference>
<dbReference type="InterPro" id="IPR010052">
    <property type="entry name" value="T2SS_protein-GspI"/>
</dbReference>
<reference evidence="11 12" key="1">
    <citation type="submission" date="2019-04" db="EMBL/GenBank/DDBJ databases">
        <authorList>
            <person name="Park S."/>
            <person name="Yoon J.-H."/>
        </authorList>
    </citation>
    <scope>NUCLEOTIDE SEQUENCE [LARGE SCALE GENOMIC DNA]</scope>
    <source>
        <strain evidence="11 12">HJM-18</strain>
    </source>
</reference>
<comment type="subcellular location">
    <subcellularLocation>
        <location evidence="1 9">Cell inner membrane</location>
        <topology evidence="1 9">Single-pass membrane protein</topology>
    </subcellularLocation>
</comment>
<dbReference type="RefSeq" id="WP_135802109.1">
    <property type="nucleotide sequence ID" value="NZ_SRPF01000001.1"/>
</dbReference>
<evidence type="ECO:0000259" key="10">
    <source>
        <dbReference type="Pfam" id="PF02501"/>
    </source>
</evidence>
<keyword evidence="3" id="KW-1003">Cell membrane</keyword>
<keyword evidence="8" id="KW-0472">Membrane</keyword>
<sequence>MRRFGGFTLIEVLVALLVFSIIATVAAQMSSQYISTYERVRDKTLAGWVADNRINELRLGEQLPPVAVNSEDLDFGPFRWRVETRVINSQDPSIRRVEVSVSKYRGDGSEPAQLHSLAAFIGAD</sequence>
<dbReference type="InterPro" id="IPR045584">
    <property type="entry name" value="Pilin-like"/>
</dbReference>
<dbReference type="EMBL" id="SRPF01000001">
    <property type="protein sequence ID" value="TGN41724.1"/>
    <property type="molecule type" value="Genomic_DNA"/>
</dbReference>
<comment type="similarity">
    <text evidence="2 9">Belongs to the GSP I family.</text>
</comment>
<keyword evidence="6" id="KW-0812">Transmembrane</keyword>
<dbReference type="SUPFAM" id="SSF54523">
    <property type="entry name" value="Pili subunits"/>
    <property type="match status" value="1"/>
</dbReference>
<evidence type="ECO:0000256" key="3">
    <source>
        <dbReference type="ARBA" id="ARBA00022475"/>
    </source>
</evidence>
<proteinExistence type="inferred from homology"/>
<dbReference type="Proteomes" id="UP000298325">
    <property type="component" value="Unassembled WGS sequence"/>
</dbReference>
<name>A0A4Z1BG27_9GAMM</name>
<dbReference type="OrthoDB" id="6121517at2"/>
<comment type="subunit">
    <text evidence="9">Type II secretion is composed of four main components: the outer membrane complex, the inner membrane complex, the cytoplasmic secretion ATPase and the periplasm-spanning pseudopilus.</text>
</comment>
<accession>A0A4Z1BG27</accession>
<evidence type="ECO:0000256" key="5">
    <source>
        <dbReference type="ARBA" id="ARBA00022519"/>
    </source>
</evidence>
<keyword evidence="7" id="KW-1133">Transmembrane helix</keyword>
<dbReference type="GO" id="GO:0015627">
    <property type="term" value="C:type II protein secretion system complex"/>
    <property type="evidence" value="ECO:0007669"/>
    <property type="project" value="UniProtKB-UniRule"/>
</dbReference>
<dbReference type="Pfam" id="PF02501">
    <property type="entry name" value="T2SSI"/>
    <property type="match status" value="1"/>
</dbReference>
<dbReference type="PROSITE" id="PS00409">
    <property type="entry name" value="PROKAR_NTER_METHYL"/>
    <property type="match status" value="1"/>
</dbReference>
<dbReference type="AlphaFoldDB" id="A0A4Z1BG27"/>
<dbReference type="PANTHER" id="PTHR38779">
    <property type="entry name" value="TYPE II SECRETION SYSTEM PROTEIN I-RELATED"/>
    <property type="match status" value="1"/>
</dbReference>
<evidence type="ECO:0000256" key="9">
    <source>
        <dbReference type="RuleBase" id="RU368030"/>
    </source>
</evidence>
<dbReference type="Pfam" id="PF07963">
    <property type="entry name" value="N_methyl"/>
    <property type="match status" value="1"/>
</dbReference>
<dbReference type="NCBIfam" id="TIGR02532">
    <property type="entry name" value="IV_pilin_GFxxxE"/>
    <property type="match status" value="1"/>
</dbReference>